<evidence type="ECO:0000256" key="5">
    <source>
        <dbReference type="ARBA" id="ARBA00022833"/>
    </source>
</evidence>
<comment type="cofactor">
    <cofactor evidence="1">
        <name>Zn(2+)</name>
        <dbReference type="ChEBI" id="CHEBI:29105"/>
    </cofactor>
</comment>
<feature type="chain" id="PRO_5041301034" evidence="7">
    <location>
        <begin position="20"/>
        <end position="380"/>
    </location>
</feature>
<comment type="caution">
    <text evidence="9">The sequence shown here is derived from an EMBL/GenBank/DDBJ whole genome shotgun (WGS) entry which is preliminary data.</text>
</comment>
<evidence type="ECO:0000259" key="8">
    <source>
        <dbReference type="Pfam" id="PF01551"/>
    </source>
</evidence>
<dbReference type="InterPro" id="IPR016047">
    <property type="entry name" value="M23ase_b-sheet_dom"/>
</dbReference>
<reference evidence="9 10" key="1">
    <citation type="submission" date="2018-03" db="EMBL/GenBank/DDBJ databases">
        <title>Sequencing of reference strains of Xanthomonas.</title>
        <authorList>
            <person name="Studholme D.J."/>
            <person name="Vicente J."/>
            <person name="Sarris P."/>
        </authorList>
    </citation>
    <scope>NUCLEOTIDE SEQUENCE [LARGE SCALE GENOMIC DNA]</scope>
    <source>
        <strain evidence="9 10">WHRI 5232</strain>
    </source>
</reference>
<evidence type="ECO:0000256" key="2">
    <source>
        <dbReference type="ARBA" id="ARBA00022670"/>
    </source>
</evidence>
<feature type="signal peptide" evidence="7">
    <location>
        <begin position="1"/>
        <end position="19"/>
    </location>
</feature>
<dbReference type="AlphaFoldDB" id="A0AA44Z2X7"/>
<keyword evidence="7" id="KW-0732">Signal</keyword>
<proteinExistence type="predicted"/>
<dbReference type="PANTHER" id="PTHR21666">
    <property type="entry name" value="PEPTIDASE-RELATED"/>
    <property type="match status" value="1"/>
</dbReference>
<dbReference type="InterPro" id="IPR050570">
    <property type="entry name" value="Cell_wall_metabolism_enzyme"/>
</dbReference>
<dbReference type="CDD" id="cd12797">
    <property type="entry name" value="M23_peptidase"/>
    <property type="match status" value="1"/>
</dbReference>
<evidence type="ECO:0000256" key="3">
    <source>
        <dbReference type="ARBA" id="ARBA00022723"/>
    </source>
</evidence>
<name>A0AA44Z2X7_XANCM</name>
<dbReference type="Proteomes" id="UP000251513">
    <property type="component" value="Unassembled WGS sequence"/>
</dbReference>
<evidence type="ECO:0000256" key="6">
    <source>
        <dbReference type="ARBA" id="ARBA00023049"/>
    </source>
</evidence>
<keyword evidence="6" id="KW-0482">Metalloprotease</keyword>
<keyword evidence="2" id="KW-0645">Protease</keyword>
<gene>
    <name evidence="9" type="ORF">C7T86_09815</name>
</gene>
<dbReference type="EMBL" id="PYJH01000016">
    <property type="protein sequence ID" value="PUE94031.1"/>
    <property type="molecule type" value="Genomic_DNA"/>
</dbReference>
<dbReference type="GO" id="GO:0006508">
    <property type="term" value="P:proteolysis"/>
    <property type="evidence" value="ECO:0007669"/>
    <property type="project" value="UniProtKB-KW"/>
</dbReference>
<dbReference type="PANTHER" id="PTHR21666:SF288">
    <property type="entry name" value="CELL DIVISION PROTEIN YTFB"/>
    <property type="match status" value="1"/>
</dbReference>
<keyword evidence="5" id="KW-0862">Zinc</keyword>
<keyword evidence="3" id="KW-0479">Metal-binding</keyword>
<dbReference type="SUPFAM" id="SSF51261">
    <property type="entry name" value="Duplicated hybrid motif"/>
    <property type="match status" value="1"/>
</dbReference>
<accession>A0AA44Z2X7</accession>
<evidence type="ECO:0000313" key="10">
    <source>
        <dbReference type="Proteomes" id="UP000251513"/>
    </source>
</evidence>
<evidence type="ECO:0000256" key="1">
    <source>
        <dbReference type="ARBA" id="ARBA00001947"/>
    </source>
</evidence>
<dbReference type="GO" id="GO:0046872">
    <property type="term" value="F:metal ion binding"/>
    <property type="evidence" value="ECO:0007669"/>
    <property type="project" value="UniProtKB-KW"/>
</dbReference>
<dbReference type="InterPro" id="IPR011055">
    <property type="entry name" value="Dup_hybrid_motif"/>
</dbReference>
<dbReference type="Gene3D" id="2.70.70.10">
    <property type="entry name" value="Glucose Permease (Domain IIA)"/>
    <property type="match status" value="1"/>
</dbReference>
<feature type="domain" description="M23ase beta-sheet core" evidence="8">
    <location>
        <begin position="52"/>
        <end position="146"/>
    </location>
</feature>
<sequence>MTVKTAYLSTATLSLLAVAAPTAADTCMVSVTDAELVTERYGINADFRKGRTHDGFDFRAPLGASLRAGADGVVSTRNTMKGAGNVLAIRRPNGETLMYYHMSAYAAGVEVGKPVKAGQIIGYAGGTSAKVTGSPAYASYAPHLHFIYGVPNAGNARQTNFSEHASRLRSVNPTQLPHEFNTQARPAMAAVGFKTDPAPFFCKAYPFKDKRLDAMLGRDTKEQHRIIFGSVPPGGSPPDGAYAPVEAAAGNAQLILAQRAGKPIEEFLSDSDGYGALPGPPVGAYEAMSANEMLATEAVRRFQSADWANELTKVSSRALWVDYARANGVSIFLADAIRRKKQHAEALLAVYTSQKLASQRAQVEQAHRRAVTGQARREVR</sequence>
<dbReference type="Pfam" id="PF01551">
    <property type="entry name" value="Peptidase_M23"/>
    <property type="match status" value="1"/>
</dbReference>
<organism evidence="9 10">
    <name type="scientific">Xanthomonas campestris pv. malvacearum</name>
    <dbReference type="NCBI Taxonomy" id="86040"/>
    <lineage>
        <taxon>Bacteria</taxon>
        <taxon>Pseudomonadati</taxon>
        <taxon>Pseudomonadota</taxon>
        <taxon>Gammaproteobacteria</taxon>
        <taxon>Lysobacterales</taxon>
        <taxon>Lysobacteraceae</taxon>
        <taxon>Xanthomonas</taxon>
    </lineage>
</organism>
<dbReference type="RefSeq" id="WP_033481773.1">
    <property type="nucleotide sequence ID" value="NZ_CP013004.1"/>
</dbReference>
<evidence type="ECO:0000256" key="7">
    <source>
        <dbReference type="SAM" id="SignalP"/>
    </source>
</evidence>
<dbReference type="GO" id="GO:0004222">
    <property type="term" value="F:metalloendopeptidase activity"/>
    <property type="evidence" value="ECO:0007669"/>
    <property type="project" value="TreeGrafter"/>
</dbReference>
<evidence type="ECO:0000256" key="4">
    <source>
        <dbReference type="ARBA" id="ARBA00022801"/>
    </source>
</evidence>
<protein>
    <submittedName>
        <fullName evidence="9">M23 family peptidase</fullName>
    </submittedName>
</protein>
<keyword evidence="4" id="KW-0378">Hydrolase</keyword>
<evidence type="ECO:0000313" key="9">
    <source>
        <dbReference type="EMBL" id="PUE94031.1"/>
    </source>
</evidence>